<dbReference type="SUPFAM" id="SSF48371">
    <property type="entry name" value="ARM repeat"/>
    <property type="match status" value="1"/>
</dbReference>
<evidence type="ECO:0000256" key="5">
    <source>
        <dbReference type="ARBA" id="ARBA00023306"/>
    </source>
</evidence>
<dbReference type="GO" id="GO:0090694">
    <property type="term" value="C:Scc2-Scc4 cohesin loading complex"/>
    <property type="evidence" value="ECO:0007669"/>
    <property type="project" value="TreeGrafter"/>
</dbReference>
<dbReference type="InterPro" id="IPR010736">
    <property type="entry name" value="SHIPPO-rpt"/>
</dbReference>
<dbReference type="GO" id="GO:0071169">
    <property type="term" value="P:establishment of protein localization to chromatin"/>
    <property type="evidence" value="ECO:0007669"/>
    <property type="project" value="TreeGrafter"/>
</dbReference>
<dbReference type="STRING" id="400727.A0A2T7PQS0"/>
<evidence type="ECO:0000313" key="10">
    <source>
        <dbReference type="Proteomes" id="UP000245119"/>
    </source>
</evidence>
<dbReference type="CDD" id="cd23958">
    <property type="entry name" value="SCC2"/>
    <property type="match status" value="1"/>
</dbReference>
<evidence type="ECO:0000256" key="6">
    <source>
        <dbReference type="RuleBase" id="RU364107"/>
    </source>
</evidence>
<feature type="compositionally biased region" description="Basic and acidic residues" evidence="7">
    <location>
        <begin position="780"/>
        <end position="798"/>
    </location>
</feature>
<dbReference type="OrthoDB" id="6275292at2759"/>
<keyword evidence="10" id="KW-1185">Reference proteome</keyword>
<comment type="subcellular location">
    <subcellularLocation>
        <location evidence="1 6">Nucleus</location>
    </subcellularLocation>
</comment>
<sequence length="2382" mass="268151">MNGEIPSIPITTLAGVSSLTDLLPQLPLPTPLPQTVNNKSLLFSPKISEDAHKLLSVADEGLAQQLLHALRQASTSHIELQDNLATESLEGELPQLLKSILRKDPNVFRTRSYDAGVQLQHPPQSSLRSQGPQHAAGSHPSSPHVYQQNTSLRYQMSPSPLMPNQSSSYGQLGSPFAATSAGIPAHSSQHRPNHQHFNTVNGDCYTEDGMMGNYGPMLHSVHQQKKLPVSSPAQATSAEGVVQQHVPHQPSPSYQSGEEVRLRFAKRRPSTGRQSDSAFSSPLDRHNPASRIGDTMGVMGRDSILQNPVVGTSPRVCEPRVILKDIMPVGRLGHADVGSMSQNKKKSTGPVVLLEPLDSETLKSIATGGTVKAVCDNESRKRKRSREDPGYSIMRSDDGNMSFQVSRSRRVDKGRGAKKKHLHMEESDDESSEYIEMEEDEEAVMARKRKKEKQRQKRTMVSILSNDELMESPTFKKFTSCMDYVFDTAEEANLAAMDINDEDTECPPEMLVAKGVLGDVCGESAKLKSMNVMNQIPPDKLVRLMTILSWNIKDGTKVTPFINQEEDEEESKLWRELTMERVIRSMDASLTCTSIMTSPFMHKMVYLEDVIERIIIYGKFQLQNTIYPEFDPVYRVDPSAKDGYHGSLKAKRARASSVKHKSTITLYNKMCELVSGLAELLVIQEMTDTIILQVSSLGVSAFFVENISELQLSAMKLVTTVFSQYDKHRQLILEDIFASLARLPSSKRNLRNYRLNAEESIQMVTALALQLIQCVVKLPGQDDSRPPSPSEDGRDSNKQPKPCGDSDVLIVTSYETAMRTAYNFLTVFLKKCTAKGEEDYRPLFENFVQDLLSTVNKPEWPASELLLSLLGRILVQQFSSKATDTSLRVASLEYLGIVAARLRKDAVTSHLSQDAIDEIVQKVNESSDEEDPAVRRAKRIQIPSADTTQSLQESILEYLAYNGQSDPALQFARQFYIAQWYRDTTVEAEKKIKAHHNTSGSDEEDFNETEAEKTTEVMQNVEKRKSFLLSQIASSHSALSSIRPSPSKLDYERACLVARYLSSKRPFAQSFDIYLTQILKVLSETAVAVRTKAMKCLAAVVEADPGILARNDMQRGVHGRFLDQSTSVREAAVELVGKFILIRPELIPQYYDMLSERILDTGISVRKRVIKIFKDICIEHPDFDKIPEMCVKMIRRVNDEEGIKKLVNEVFQTMWFSPVSTRDRDSSKLLQKVMNITDVVAASKDTGHEFFEQLLENLLKKDEDGNYNKSAILACTQIVDCLVENVLRIEEKGAEMSEGRSTSSRLVACFSTLYLFSKIKPDIMVKHATTLQPYLDIKCSIQSDYLVLHYVARILELVVPLMEHPSEIFLMTLEEDMIKLILKHGMMVLQSCVSCLGAVVNKVSHNYALVKDCFQKFFGVLSKLMADHKQDSANQTLKARRPTLMRSLFTVGQLCRHFDFDSKEMGETKVCVRQKVFDVLFYFIHHEEEEVQHKALTALGFFLCRHFDYMLQTLVKTMYHDCLTNDSAPVKLRCQVLKNLQLYLIEEEVQMAKADADWKKHAKEEDLKEMGDIQSGMASTVVQLYLKEVLEAYFHEHPQVRITALNVVQLILRQGLVHPVQCMPYLICMSTDPENMIRVKADQQLGEIEKKYPGFTHMKALQGIKNSYKLHQVLHKNNPTEPIRGFRQSDEGQFQAQNGFLYGVLRSNRSHRRGLLTSLLNLFDDTGRISLGEQVYVADNLAFFPYQVQDEPLFIIHQIDIIVSVAGSNLMQSFKENLSPLHTGEQNGEQPQQDLEIRRKAVDDDDDDIAECLLNRLPDDISPLQDIMQQSQGCILLLMLKQHLKDMYGITDGKIHRYSPTEAAKAFDKPLNRKNQLRFHPQHTIDLLRSVYDTDPEEDEKRQKLVDEYLEFRDLMMSIDPTDEDDSGDERSTGRATPAHSGHRSPADAEAGGEGDTVDGIQITERPSGDGDLVEKTTIFTPRTPKLYRKHAVSGIHVHGQNICVCVRCRRLGPGVYNVEENGFHPKTVEERTKGPGWARQYEVERIAAMPHLLFKDQWLERHTLQQKLGPGSYNIKDFIQLLSEKPGSSRGLCEGHASRFATQILSDTPGPGTYGMKGIPHALIEEKAHRSAGKRGMLSSGSPARGSSSTGCPLGPGTYESKSCIDELLNKVVSKRGPYDLYSGNRSKPISQGFYAAPKRVNLGPGQYSIKSFVDDLTSEHVVHKGKLGIEAQYPQHPPERIYQCTLAQYPREMGAPGPGSYDPKQQEKPQSKNPPFFSSAERMSRRHLRLMMGSYNPVGPGRYDFQKFDEAKHRNGHQYVFKSKTGRLTRAQEGILRERIRAKDVPLAERSFLVPPQGLPAYDVAHTLYDFSRQRAATVA</sequence>
<gene>
    <name evidence="9" type="ORF">C0Q70_02736</name>
</gene>
<evidence type="ECO:0000256" key="7">
    <source>
        <dbReference type="SAM" id="MobiDB-lite"/>
    </source>
</evidence>
<feature type="domain" description="Sister chromatid cohesion C-terminal" evidence="8">
    <location>
        <begin position="1578"/>
        <end position="1762"/>
    </location>
</feature>
<dbReference type="PANTHER" id="PTHR21704">
    <property type="entry name" value="NIPPED-B-LIKE PROTEIN DELANGIN SCC2-RELATED"/>
    <property type="match status" value="1"/>
</dbReference>
<feature type="compositionally biased region" description="Basic and acidic residues" evidence="7">
    <location>
        <begin position="376"/>
        <end position="389"/>
    </location>
</feature>
<dbReference type="GO" id="GO:0003682">
    <property type="term" value="F:chromatin binding"/>
    <property type="evidence" value="ECO:0007669"/>
    <property type="project" value="TreeGrafter"/>
</dbReference>
<proteinExistence type="inferred from homology"/>
<keyword evidence="4 6" id="KW-0539">Nucleus</keyword>
<reference evidence="9 10" key="1">
    <citation type="submission" date="2018-04" db="EMBL/GenBank/DDBJ databases">
        <title>The genome of golden apple snail Pomacea canaliculata provides insight into stress tolerance and invasive adaptation.</title>
        <authorList>
            <person name="Liu C."/>
            <person name="Liu B."/>
            <person name="Ren Y."/>
            <person name="Zhang Y."/>
            <person name="Wang H."/>
            <person name="Li S."/>
            <person name="Jiang F."/>
            <person name="Yin L."/>
            <person name="Zhang G."/>
            <person name="Qian W."/>
            <person name="Fan W."/>
        </authorList>
    </citation>
    <scope>NUCLEOTIDE SEQUENCE [LARGE SCALE GENOMIC DNA]</scope>
    <source>
        <strain evidence="9">SZHN2017</strain>
        <tissue evidence="9">Muscle</tissue>
    </source>
</reference>
<comment type="similarity">
    <text evidence="2 6">Belongs to the SCC2/Nipped-B family.</text>
</comment>
<feature type="compositionally biased region" description="Polar residues" evidence="7">
    <location>
        <begin position="121"/>
        <end position="132"/>
    </location>
</feature>
<organism evidence="9 10">
    <name type="scientific">Pomacea canaliculata</name>
    <name type="common">Golden apple snail</name>
    <dbReference type="NCBI Taxonomy" id="400727"/>
    <lineage>
        <taxon>Eukaryota</taxon>
        <taxon>Metazoa</taxon>
        <taxon>Spiralia</taxon>
        <taxon>Lophotrochozoa</taxon>
        <taxon>Mollusca</taxon>
        <taxon>Gastropoda</taxon>
        <taxon>Caenogastropoda</taxon>
        <taxon>Architaenioglossa</taxon>
        <taxon>Ampullarioidea</taxon>
        <taxon>Ampullariidae</taxon>
        <taxon>Pomacea</taxon>
    </lineage>
</organism>
<comment type="caution">
    <text evidence="9">The sequence shown here is derived from an EMBL/GenBank/DDBJ whole genome shotgun (WGS) entry which is preliminary data.</text>
</comment>
<dbReference type="InterPro" id="IPR033031">
    <property type="entry name" value="Scc2/Nipped-B"/>
</dbReference>
<dbReference type="GO" id="GO:0034087">
    <property type="term" value="P:establishment of mitotic sister chromatid cohesion"/>
    <property type="evidence" value="ECO:0007669"/>
    <property type="project" value="TreeGrafter"/>
</dbReference>
<keyword evidence="3 6" id="KW-0677">Repeat</keyword>
<evidence type="ECO:0000313" key="9">
    <source>
        <dbReference type="EMBL" id="PVD35773.1"/>
    </source>
</evidence>
<feature type="region of interest" description="Disordered" evidence="7">
    <location>
        <begin position="780"/>
        <end position="805"/>
    </location>
</feature>
<dbReference type="EMBL" id="PZQS01000002">
    <property type="protein sequence ID" value="PVD35773.1"/>
    <property type="molecule type" value="Genomic_DNA"/>
</dbReference>
<dbReference type="InterPro" id="IPR011989">
    <property type="entry name" value="ARM-like"/>
</dbReference>
<feature type="compositionally biased region" description="Acidic residues" evidence="7">
    <location>
        <begin position="426"/>
        <end position="435"/>
    </location>
</feature>
<accession>A0A2T7PQS0</accession>
<dbReference type="Pfam" id="PF07004">
    <property type="entry name" value="SHIPPO-rpt"/>
    <property type="match status" value="1"/>
</dbReference>
<evidence type="ECO:0000256" key="1">
    <source>
        <dbReference type="ARBA" id="ARBA00004123"/>
    </source>
</evidence>
<dbReference type="Proteomes" id="UP000245119">
    <property type="component" value="Linkage Group LG2"/>
</dbReference>
<dbReference type="GO" id="GO:0140588">
    <property type="term" value="P:chromatin looping"/>
    <property type="evidence" value="ECO:0007669"/>
    <property type="project" value="InterPro"/>
</dbReference>
<feature type="compositionally biased region" description="Polar residues" evidence="7">
    <location>
        <begin position="271"/>
        <end position="280"/>
    </location>
</feature>
<name>A0A2T7PQS0_POMCA</name>
<dbReference type="Pfam" id="PF12830">
    <property type="entry name" value="Nipped-B_C"/>
    <property type="match status" value="1"/>
</dbReference>
<dbReference type="Gene3D" id="1.25.10.10">
    <property type="entry name" value="Leucine-rich Repeat Variant"/>
    <property type="match status" value="2"/>
</dbReference>
<dbReference type="PANTHER" id="PTHR21704:SF18">
    <property type="entry name" value="NIPPED-B-LIKE PROTEIN"/>
    <property type="match status" value="1"/>
</dbReference>
<keyword evidence="5 6" id="KW-0131">Cell cycle</keyword>
<dbReference type="GO" id="GO:0061775">
    <property type="term" value="F:cohesin loader activity"/>
    <property type="evidence" value="ECO:0007669"/>
    <property type="project" value="InterPro"/>
</dbReference>
<evidence type="ECO:0000256" key="2">
    <source>
        <dbReference type="ARBA" id="ARBA00009252"/>
    </source>
</evidence>
<evidence type="ECO:0000256" key="3">
    <source>
        <dbReference type="ARBA" id="ARBA00022737"/>
    </source>
</evidence>
<feature type="region of interest" description="Disordered" evidence="7">
    <location>
        <begin position="232"/>
        <end position="296"/>
    </location>
</feature>
<feature type="region of interest" description="Disordered" evidence="7">
    <location>
        <begin position="118"/>
        <end position="146"/>
    </location>
</feature>
<protein>
    <recommendedName>
        <fullName evidence="6">Nipped-B protein</fullName>
    </recommendedName>
</protein>
<feature type="region of interest" description="Disordered" evidence="7">
    <location>
        <begin position="1919"/>
        <end position="1974"/>
    </location>
</feature>
<dbReference type="Pfam" id="PF12765">
    <property type="entry name" value="Cohesin_HEAT"/>
    <property type="match status" value="1"/>
</dbReference>
<dbReference type="GO" id="GO:1990414">
    <property type="term" value="P:replication-born double-strand break repair via sister chromatid exchange"/>
    <property type="evidence" value="ECO:0007669"/>
    <property type="project" value="TreeGrafter"/>
</dbReference>
<dbReference type="InterPro" id="IPR026003">
    <property type="entry name" value="Cohesin_HEAT"/>
</dbReference>
<dbReference type="InterPro" id="IPR016024">
    <property type="entry name" value="ARM-type_fold"/>
</dbReference>
<evidence type="ECO:0000256" key="4">
    <source>
        <dbReference type="ARBA" id="ARBA00023242"/>
    </source>
</evidence>
<dbReference type="GO" id="GO:0010468">
    <property type="term" value="P:regulation of gene expression"/>
    <property type="evidence" value="ECO:0007669"/>
    <property type="project" value="InterPro"/>
</dbReference>
<evidence type="ECO:0000259" key="8">
    <source>
        <dbReference type="Pfam" id="PF12830"/>
    </source>
</evidence>
<feature type="region of interest" description="Disordered" evidence="7">
    <location>
        <begin position="2254"/>
        <end position="2280"/>
    </location>
</feature>
<feature type="region of interest" description="Disordered" evidence="7">
    <location>
        <begin position="376"/>
        <end position="435"/>
    </location>
</feature>
<dbReference type="InterPro" id="IPR024986">
    <property type="entry name" value="Nipped-B_C"/>
</dbReference>